<evidence type="ECO:0000259" key="3">
    <source>
        <dbReference type="PROSITE" id="PS50977"/>
    </source>
</evidence>
<accession>A0ABV3GR24</accession>
<dbReference type="PANTHER" id="PTHR30055:SF219">
    <property type="entry name" value="TRANSCRIPTIONAL REGULATORY PROTEIN"/>
    <property type="match status" value="1"/>
</dbReference>
<dbReference type="PROSITE" id="PS50977">
    <property type="entry name" value="HTH_TETR_2"/>
    <property type="match status" value="1"/>
</dbReference>
<organism evidence="4 5">
    <name type="scientific">Microtetraspora glauca</name>
    <dbReference type="NCBI Taxonomy" id="1996"/>
    <lineage>
        <taxon>Bacteria</taxon>
        <taxon>Bacillati</taxon>
        <taxon>Actinomycetota</taxon>
        <taxon>Actinomycetes</taxon>
        <taxon>Streptosporangiales</taxon>
        <taxon>Streptosporangiaceae</taxon>
        <taxon>Microtetraspora</taxon>
    </lineage>
</organism>
<proteinExistence type="predicted"/>
<dbReference type="InterPro" id="IPR009057">
    <property type="entry name" value="Homeodomain-like_sf"/>
</dbReference>
<feature type="domain" description="HTH tetR-type" evidence="3">
    <location>
        <begin position="11"/>
        <end position="71"/>
    </location>
</feature>
<gene>
    <name evidence="4" type="ORF">AB0I59_36245</name>
</gene>
<comment type="caution">
    <text evidence="4">The sequence shown here is derived from an EMBL/GenBank/DDBJ whole genome shotgun (WGS) entry which is preliminary data.</text>
</comment>
<dbReference type="InterPro" id="IPR050109">
    <property type="entry name" value="HTH-type_TetR-like_transc_reg"/>
</dbReference>
<feature type="DNA-binding region" description="H-T-H motif" evidence="2">
    <location>
        <begin position="34"/>
        <end position="53"/>
    </location>
</feature>
<dbReference type="Gene3D" id="1.10.357.10">
    <property type="entry name" value="Tetracycline Repressor, domain 2"/>
    <property type="match status" value="1"/>
</dbReference>
<dbReference type="SUPFAM" id="SSF46689">
    <property type="entry name" value="Homeodomain-like"/>
    <property type="match status" value="1"/>
</dbReference>
<dbReference type="InterPro" id="IPR001647">
    <property type="entry name" value="HTH_TetR"/>
</dbReference>
<dbReference type="Pfam" id="PF00440">
    <property type="entry name" value="TetR_N"/>
    <property type="match status" value="1"/>
</dbReference>
<evidence type="ECO:0000256" key="1">
    <source>
        <dbReference type="ARBA" id="ARBA00023125"/>
    </source>
</evidence>
<sequence>MTYQGSEPHEGAQSDLVVNAATRLFAALGYDGTTLHHIAEASGLDLATLGTVAGSKRDIYLAVLDLAFRRHRAMLEESVREFRETGSVHALLERYLDFCLEYPDNLALWMHRWLADAVDVTDFEQRYVQPVIVVVGDLLRDSLARCDSDVDIDIEFSIWTVIWCAHGFVRGGFIGPDGLLRRASDPQTLRRFRRHMHRLWHRQLCLPGEPPAEYLL</sequence>
<name>A0ABV3GR24_MICGL</name>
<dbReference type="Gene3D" id="1.10.10.60">
    <property type="entry name" value="Homeodomain-like"/>
    <property type="match status" value="1"/>
</dbReference>
<dbReference type="RefSeq" id="WP_061259599.1">
    <property type="nucleotide sequence ID" value="NZ_JBFALK010000026.1"/>
</dbReference>
<keyword evidence="5" id="KW-1185">Reference proteome</keyword>
<evidence type="ECO:0000313" key="4">
    <source>
        <dbReference type="EMBL" id="MEV0974075.1"/>
    </source>
</evidence>
<dbReference type="Proteomes" id="UP001551675">
    <property type="component" value="Unassembled WGS sequence"/>
</dbReference>
<evidence type="ECO:0000313" key="5">
    <source>
        <dbReference type="Proteomes" id="UP001551675"/>
    </source>
</evidence>
<evidence type="ECO:0000256" key="2">
    <source>
        <dbReference type="PROSITE-ProRule" id="PRU00335"/>
    </source>
</evidence>
<protein>
    <submittedName>
        <fullName evidence="4">TetR/AcrR family transcriptional regulator</fullName>
    </submittedName>
</protein>
<dbReference type="EMBL" id="JBFALK010000026">
    <property type="protein sequence ID" value="MEV0974075.1"/>
    <property type="molecule type" value="Genomic_DNA"/>
</dbReference>
<dbReference type="PANTHER" id="PTHR30055">
    <property type="entry name" value="HTH-TYPE TRANSCRIPTIONAL REGULATOR RUTR"/>
    <property type="match status" value="1"/>
</dbReference>
<keyword evidence="1 2" id="KW-0238">DNA-binding</keyword>
<reference evidence="4 5" key="1">
    <citation type="submission" date="2024-06" db="EMBL/GenBank/DDBJ databases">
        <title>The Natural Products Discovery Center: Release of the First 8490 Sequenced Strains for Exploring Actinobacteria Biosynthetic Diversity.</title>
        <authorList>
            <person name="Kalkreuter E."/>
            <person name="Kautsar S.A."/>
            <person name="Yang D."/>
            <person name="Bader C.D."/>
            <person name="Teijaro C.N."/>
            <person name="Fluegel L."/>
            <person name="Davis C.M."/>
            <person name="Simpson J.R."/>
            <person name="Lauterbach L."/>
            <person name="Steele A.D."/>
            <person name="Gui C."/>
            <person name="Meng S."/>
            <person name="Li G."/>
            <person name="Viehrig K."/>
            <person name="Ye F."/>
            <person name="Su P."/>
            <person name="Kiefer A.F."/>
            <person name="Nichols A."/>
            <person name="Cepeda A.J."/>
            <person name="Yan W."/>
            <person name="Fan B."/>
            <person name="Jiang Y."/>
            <person name="Adhikari A."/>
            <person name="Zheng C.-J."/>
            <person name="Schuster L."/>
            <person name="Cowan T.M."/>
            <person name="Smanski M.J."/>
            <person name="Chevrette M.G."/>
            <person name="De Carvalho L.P.S."/>
            <person name="Shen B."/>
        </authorList>
    </citation>
    <scope>NUCLEOTIDE SEQUENCE [LARGE SCALE GENOMIC DNA]</scope>
    <source>
        <strain evidence="4 5">NPDC050100</strain>
    </source>
</reference>